<sequence length="202" mass="22567">MDIPYCHGMEELPSTSAERAKVLKYLSSHPADNEIVKTPLFVHLSHGLAYTVGSALGSVPPDLDTCLAAFLVPNKAGLTVGARAWSKHFHRSQAADATSAERGRREMSAGWWGSPCGPVSIINEKAVALFWKVMSGASWRNLHWLPHQILVYEIRVPDGYGMRWSQDQSAREGEEDVADRAWKFRGFVEPMMENGHEIGWRH</sequence>
<dbReference type="OrthoDB" id="112749at2759"/>
<protein>
    <submittedName>
        <fullName evidence="1">Uncharacterized protein</fullName>
    </submittedName>
</protein>
<proteinExistence type="predicted"/>
<dbReference type="PANTHER" id="PTHR34204:SF2">
    <property type="entry name" value="RNA-BINDING ASCH DOMAIN PROTEIN"/>
    <property type="match status" value="1"/>
</dbReference>
<name>A0A8H5M631_9AGAR</name>
<dbReference type="AlphaFoldDB" id="A0A8H5M631"/>
<accession>A0A8H5M631</accession>
<reference evidence="1 2" key="1">
    <citation type="journal article" date="2020" name="ISME J.">
        <title>Uncovering the hidden diversity of litter-decomposition mechanisms in mushroom-forming fungi.</title>
        <authorList>
            <person name="Floudas D."/>
            <person name="Bentzer J."/>
            <person name="Ahren D."/>
            <person name="Johansson T."/>
            <person name="Persson P."/>
            <person name="Tunlid A."/>
        </authorList>
    </citation>
    <scope>NUCLEOTIDE SEQUENCE [LARGE SCALE GENOMIC DNA]</scope>
    <source>
        <strain evidence="1 2">CBS 661.87</strain>
    </source>
</reference>
<evidence type="ECO:0000313" key="2">
    <source>
        <dbReference type="Proteomes" id="UP000565441"/>
    </source>
</evidence>
<keyword evidence="2" id="KW-1185">Reference proteome</keyword>
<dbReference type="Proteomes" id="UP000565441">
    <property type="component" value="Unassembled WGS sequence"/>
</dbReference>
<dbReference type="PANTHER" id="PTHR34204">
    <property type="entry name" value="RNA-BINDING ASCH DOMAIN PROTEIN"/>
    <property type="match status" value="1"/>
</dbReference>
<evidence type="ECO:0000313" key="1">
    <source>
        <dbReference type="EMBL" id="KAF5382041.1"/>
    </source>
</evidence>
<comment type="caution">
    <text evidence="1">The sequence shown here is derived from an EMBL/GenBank/DDBJ whole genome shotgun (WGS) entry which is preliminary data.</text>
</comment>
<dbReference type="EMBL" id="JAACJP010000009">
    <property type="protein sequence ID" value="KAF5382041.1"/>
    <property type="molecule type" value="Genomic_DNA"/>
</dbReference>
<gene>
    <name evidence="1" type="ORF">D9615_004209</name>
</gene>
<organism evidence="1 2">
    <name type="scientific">Tricholomella constricta</name>
    <dbReference type="NCBI Taxonomy" id="117010"/>
    <lineage>
        <taxon>Eukaryota</taxon>
        <taxon>Fungi</taxon>
        <taxon>Dikarya</taxon>
        <taxon>Basidiomycota</taxon>
        <taxon>Agaricomycotina</taxon>
        <taxon>Agaricomycetes</taxon>
        <taxon>Agaricomycetidae</taxon>
        <taxon>Agaricales</taxon>
        <taxon>Tricholomatineae</taxon>
        <taxon>Lyophyllaceae</taxon>
        <taxon>Tricholomella</taxon>
    </lineage>
</organism>